<dbReference type="EMBL" id="DQVE01000018">
    <property type="protein sequence ID" value="HIP98096.1"/>
    <property type="molecule type" value="Genomic_DNA"/>
</dbReference>
<evidence type="ECO:0000313" key="1">
    <source>
        <dbReference type="EMBL" id="HIP98096.1"/>
    </source>
</evidence>
<dbReference type="InterPro" id="IPR018664">
    <property type="entry name" value="DUF2103_metal-binding"/>
</dbReference>
<proteinExistence type="predicted"/>
<evidence type="ECO:0000313" key="2">
    <source>
        <dbReference type="Proteomes" id="UP000606463"/>
    </source>
</evidence>
<name>A0A9D1CF67_AQUAO</name>
<reference evidence="1" key="1">
    <citation type="journal article" date="2020" name="ISME J.">
        <title>Gammaproteobacteria mediating utilization of methyl-, sulfur- and petroleum organic compounds in deep ocean hydrothermal plumes.</title>
        <authorList>
            <person name="Zhou Z."/>
            <person name="Liu Y."/>
            <person name="Pan J."/>
            <person name="Cron B.R."/>
            <person name="Toner B.M."/>
            <person name="Anantharaman K."/>
            <person name="Breier J.A."/>
            <person name="Dick G.J."/>
            <person name="Li M."/>
        </authorList>
    </citation>
    <scope>NUCLEOTIDE SEQUENCE</scope>
    <source>
        <strain evidence="1">SZUA-1501</strain>
    </source>
</reference>
<dbReference type="Pfam" id="PF09876">
    <property type="entry name" value="DUF2103"/>
    <property type="match status" value="1"/>
</dbReference>
<accession>A0A9D1CF67</accession>
<protein>
    <submittedName>
        <fullName evidence="1">Uncharacterized protein</fullName>
    </submittedName>
</protein>
<organism evidence="1 2">
    <name type="scientific">Aquifex aeolicus</name>
    <dbReference type="NCBI Taxonomy" id="63363"/>
    <lineage>
        <taxon>Bacteria</taxon>
        <taxon>Pseudomonadati</taxon>
        <taxon>Aquificota</taxon>
        <taxon>Aquificia</taxon>
        <taxon>Aquificales</taxon>
        <taxon>Aquificaceae</taxon>
        <taxon>Aquifex</taxon>
    </lineage>
</organism>
<gene>
    <name evidence="1" type="ORF">EYH37_01840</name>
</gene>
<dbReference type="AlphaFoldDB" id="A0A9D1CF67"/>
<sequence>MPKYRKGKVKLEHHLLEGAEEYIKKLERLQSVKTIIPGRIFRNQKGRGQKGLFLKYETPSGWKLLLKNGSTVQEIFVVTDDKELFKGEFLTKFNS</sequence>
<comment type="caution">
    <text evidence="1">The sequence shown here is derived from an EMBL/GenBank/DDBJ whole genome shotgun (WGS) entry which is preliminary data.</text>
</comment>
<dbReference type="Proteomes" id="UP000606463">
    <property type="component" value="Unassembled WGS sequence"/>
</dbReference>